<keyword evidence="4" id="KW-1185">Reference proteome</keyword>
<sequence length="717" mass="80223">MPHSTKELLLIAVKLSELIGRLARKGDVQALLLQSDNILFDLCAIIFLQKHSQEVERQVIAQNLALSLIHSGHLFAIDKQTKVQLLSPKAAIELNADPGVSSMSLGKTGQRQVYVPGMKRNTHSLHNRAFDCGLVSAFQMALINQQCPLKELVQLNLLPFFKKPSTASRQLKILQSLSKVKISQDNQAFNTSTKVVENNMRSLRSFRASFNKAPTQNIIIRSLLESEYLDIDKLIEYNLTFIQDKGSPRANSRALSSVQREARTEVNATLILPIDTPDKTILKTIIGKKGKRTESKGRLFSERIIAMSPKQETATKVTTRSIFNNELAQSQQRNKNKSSILNDYFEQGAATSFLETTMNKTQFMSAQKKDKPYEDDEPNMMSFNQQNPESRYVNTEREQSDCQSCFSSPQQKLEVCKTCGGRKEMGKDHNISMQIVNQQQARLKQLQDQYQRLLLSAENRTSNYQMTNSNNIRKNFNYNRGPSYLQNMDKSLRRNLLTGSANLNFYSDKPVSVATTVGEPIDHNTGEKLSFPLSPTRRQVTTVATAQQNLLHLQVNPPNLTVQNTPMKIVVVKDQVAKANKSIADSGRKMQGSQKSLLTTPQLKGQNKSPARTSAKRKSSVIRNTIQPNAATLVALIPSFGQPNFKAQKNEFVSLIYTGGIGAVKGPIRPTTTQSIPQRQNRRASTGITIKKEVERGISSNVGKTDDQTTLQQIEKV</sequence>
<dbReference type="Proteomes" id="UP000785679">
    <property type="component" value="Unassembled WGS sequence"/>
</dbReference>
<dbReference type="EMBL" id="RRYP01000664">
    <property type="protein sequence ID" value="TNV87031.1"/>
    <property type="molecule type" value="Genomic_DNA"/>
</dbReference>
<proteinExistence type="predicted"/>
<feature type="region of interest" description="Disordered" evidence="2">
    <location>
        <begin position="582"/>
        <end position="620"/>
    </location>
</feature>
<evidence type="ECO:0000313" key="4">
    <source>
        <dbReference type="Proteomes" id="UP000785679"/>
    </source>
</evidence>
<name>A0A8J8P418_HALGN</name>
<protein>
    <submittedName>
        <fullName evidence="3">Uncharacterized protein</fullName>
    </submittedName>
</protein>
<keyword evidence="1" id="KW-0175">Coiled coil</keyword>
<evidence type="ECO:0000256" key="2">
    <source>
        <dbReference type="SAM" id="MobiDB-lite"/>
    </source>
</evidence>
<feature type="coiled-coil region" evidence="1">
    <location>
        <begin position="436"/>
        <end position="463"/>
    </location>
</feature>
<dbReference type="AlphaFoldDB" id="A0A8J8P418"/>
<reference evidence="3" key="1">
    <citation type="submission" date="2019-06" db="EMBL/GenBank/DDBJ databases">
        <authorList>
            <person name="Zheng W."/>
        </authorList>
    </citation>
    <scope>NUCLEOTIDE SEQUENCE</scope>
    <source>
        <strain evidence="3">QDHG01</strain>
    </source>
</reference>
<gene>
    <name evidence="3" type="ORF">FGO68_gene10237</name>
</gene>
<feature type="compositionally biased region" description="Polar residues" evidence="2">
    <location>
        <begin position="591"/>
        <end position="612"/>
    </location>
</feature>
<comment type="caution">
    <text evidence="3">The sequence shown here is derived from an EMBL/GenBank/DDBJ whole genome shotgun (WGS) entry which is preliminary data.</text>
</comment>
<evidence type="ECO:0000313" key="3">
    <source>
        <dbReference type="EMBL" id="TNV87031.1"/>
    </source>
</evidence>
<organism evidence="3 4">
    <name type="scientific">Halteria grandinella</name>
    <dbReference type="NCBI Taxonomy" id="5974"/>
    <lineage>
        <taxon>Eukaryota</taxon>
        <taxon>Sar</taxon>
        <taxon>Alveolata</taxon>
        <taxon>Ciliophora</taxon>
        <taxon>Intramacronucleata</taxon>
        <taxon>Spirotrichea</taxon>
        <taxon>Stichotrichia</taxon>
        <taxon>Sporadotrichida</taxon>
        <taxon>Halteriidae</taxon>
        <taxon>Halteria</taxon>
    </lineage>
</organism>
<evidence type="ECO:0000256" key="1">
    <source>
        <dbReference type="SAM" id="Coils"/>
    </source>
</evidence>
<accession>A0A8J8P418</accession>